<feature type="active site" evidence="3">
    <location>
        <position position="622"/>
    </location>
</feature>
<dbReference type="InterPro" id="IPR016162">
    <property type="entry name" value="Ald_DH_N"/>
</dbReference>
<dbReference type="PROSITE" id="PS00687">
    <property type="entry name" value="ALDEHYDE_DEHYDR_GLU"/>
    <property type="match status" value="1"/>
</dbReference>
<accession>A0ABD2QED9</accession>
<dbReference type="GO" id="GO:0016491">
    <property type="term" value="F:oxidoreductase activity"/>
    <property type="evidence" value="ECO:0007669"/>
    <property type="project" value="UniProtKB-KW"/>
</dbReference>
<keyword evidence="2 4" id="KW-0560">Oxidoreductase</keyword>
<dbReference type="InterPro" id="IPR016161">
    <property type="entry name" value="Ald_DH/histidinol_DH"/>
</dbReference>
<dbReference type="InterPro" id="IPR050740">
    <property type="entry name" value="Aldehyde_DH_Superfamily"/>
</dbReference>
<reference evidence="7 8" key="1">
    <citation type="submission" date="2024-11" db="EMBL/GenBank/DDBJ databases">
        <title>Adaptive evolution of stress response genes in parasites aligns with host niche diversity.</title>
        <authorList>
            <person name="Hahn C."/>
            <person name="Resl P."/>
        </authorList>
    </citation>
    <scope>NUCLEOTIDE SEQUENCE [LARGE SCALE GENOMIC DNA]</scope>
    <source>
        <strain evidence="7">EGGRZ-B1_66</strain>
        <tissue evidence="7">Body</tissue>
    </source>
</reference>
<dbReference type="Gene3D" id="3.60.15.10">
    <property type="entry name" value="Ribonuclease Z/Hydroxyacylglutathione hydrolase-like"/>
    <property type="match status" value="1"/>
</dbReference>
<feature type="domain" description="Aldehyde dehydrogenase" evidence="5">
    <location>
        <begin position="385"/>
        <end position="715"/>
    </location>
</feature>
<comment type="caution">
    <text evidence="7">The sequence shown here is derived from an EMBL/GenBank/DDBJ whole genome shotgun (WGS) entry which is preliminary data.</text>
</comment>
<evidence type="ECO:0000313" key="7">
    <source>
        <dbReference type="EMBL" id="KAL3317913.1"/>
    </source>
</evidence>
<dbReference type="SUPFAM" id="SSF56281">
    <property type="entry name" value="Metallo-hydrolase/oxidoreductase"/>
    <property type="match status" value="1"/>
</dbReference>
<name>A0ABD2QED9_9PLAT</name>
<proteinExistence type="inferred from homology"/>
<gene>
    <name evidence="7" type="primary">ALDH5A1_1</name>
    <name evidence="7" type="ORF">Ciccas_003436</name>
</gene>
<dbReference type="Gene3D" id="3.40.605.10">
    <property type="entry name" value="Aldehyde Dehydrogenase, Chain A, domain 1"/>
    <property type="match status" value="1"/>
</dbReference>
<dbReference type="PANTHER" id="PTHR43353">
    <property type="entry name" value="SUCCINATE-SEMIALDEHYDE DEHYDROGENASE, MITOCHONDRIAL"/>
    <property type="match status" value="1"/>
</dbReference>
<dbReference type="Pfam" id="PF00171">
    <property type="entry name" value="Aldedh"/>
    <property type="match status" value="1"/>
</dbReference>
<dbReference type="AlphaFoldDB" id="A0ABD2QED9"/>
<dbReference type="FunFam" id="3.40.605.10:FF:000007">
    <property type="entry name" value="NAD/NADP-dependent betaine aldehyde dehydrogenase"/>
    <property type="match status" value="1"/>
</dbReference>
<dbReference type="InterPro" id="IPR029510">
    <property type="entry name" value="Ald_DH_CS_GLU"/>
</dbReference>
<feature type="non-terminal residue" evidence="7">
    <location>
        <position position="718"/>
    </location>
</feature>
<dbReference type="Proteomes" id="UP001626550">
    <property type="component" value="Unassembled WGS sequence"/>
</dbReference>
<evidence type="ECO:0000259" key="6">
    <source>
        <dbReference type="Pfam" id="PF12706"/>
    </source>
</evidence>
<evidence type="ECO:0000256" key="4">
    <source>
        <dbReference type="RuleBase" id="RU003345"/>
    </source>
</evidence>
<evidence type="ECO:0000259" key="5">
    <source>
        <dbReference type="Pfam" id="PF00171"/>
    </source>
</evidence>
<dbReference type="SUPFAM" id="SSF53720">
    <property type="entry name" value="ALDH-like"/>
    <property type="match status" value="1"/>
</dbReference>
<comment type="similarity">
    <text evidence="1 4">Belongs to the aldehyde dehydrogenase family.</text>
</comment>
<dbReference type="Gene3D" id="3.40.309.10">
    <property type="entry name" value="Aldehyde Dehydrogenase, Chain A, domain 2"/>
    <property type="match status" value="1"/>
</dbReference>
<dbReference type="Pfam" id="PF12706">
    <property type="entry name" value="Lactamase_B_2"/>
    <property type="match status" value="1"/>
</dbReference>
<sequence length="718" mass="79474">MTTREPSDPKFDEIKPKDVKFDHVTFAQRWRNSRYFDNPWDTWKMSFAPLKLITFLSKINAETNNSPNYYDPELDNTLPIQSPIFLTKEPKKDCKIRLTWLGHASVFCQMDSIGILTDPVFSYRCSASQYFGPARYRSAPCAIKDFPPDSIDLVIISHNHYDHMDMSSIADLAKHHPNAVWCVPYGDKAKVSNHLHKYSAGKSIVVKEFLWWEEANLKTLKQDCNTNLRIVFTPTQHWSGRNIVFDKNAALWGSWALKSNNASFWFAGDTGYCPVFKEIGQQLGPFDAAAIPIGAYIPRDFLRSQHVDPKEAVQIHQDLLKKPDSKHMNFKHSLTAKRYVFLIVSIKRLLSNKDPSHFCCAIVSPLMRRVCSLFPVNKAPIAGEWITSNKSFPVLNPATGEEIAQVPALGAAEATRAIQAAHTGQPKWARLAPAERAKVIANWAENIRQNSSQLAVLIHHENGKSIDDANGEIGSAISGLLWYAEEAKRTPGHLLRSLNSTTKRLLVTHEPVGVVAVITPWNFPLSMITRKVGAALAAGCAVVLKPAEETPLSALASAALAGENLPSEVFSVVTAPREEAESVGDVFCQHPLVRIVGFTGSSAVGRHLYGKAATNLKRCNLELGGNAAFIVFESANLHQAVQGLMSCKFRCSGQTCISANRVLVQQSILPQFLALLSQNLAELKLAPLINHDAVGKVNRIVNESVNSGARIEYVGEQK</sequence>
<evidence type="ECO:0000256" key="2">
    <source>
        <dbReference type="ARBA" id="ARBA00023002"/>
    </source>
</evidence>
<dbReference type="InterPro" id="IPR016163">
    <property type="entry name" value="Ald_DH_C"/>
</dbReference>
<dbReference type="PANTHER" id="PTHR43353:SF5">
    <property type="entry name" value="SUCCINATE-SEMIALDEHYDE DEHYDROGENASE, MITOCHONDRIAL"/>
    <property type="match status" value="1"/>
</dbReference>
<protein>
    <submittedName>
        <fullName evidence="7">Succinate-semialdehyde dehydrogenase, mitochondrial</fullName>
    </submittedName>
</protein>
<evidence type="ECO:0000313" key="8">
    <source>
        <dbReference type="Proteomes" id="UP001626550"/>
    </source>
</evidence>
<dbReference type="InterPro" id="IPR036866">
    <property type="entry name" value="RibonucZ/Hydroxyglut_hydro"/>
</dbReference>
<dbReference type="EMBL" id="JBJKFK010000311">
    <property type="protein sequence ID" value="KAL3317913.1"/>
    <property type="molecule type" value="Genomic_DNA"/>
</dbReference>
<dbReference type="InterPro" id="IPR001279">
    <property type="entry name" value="Metallo-B-lactamas"/>
</dbReference>
<keyword evidence="8" id="KW-1185">Reference proteome</keyword>
<dbReference type="InterPro" id="IPR015590">
    <property type="entry name" value="Aldehyde_DH_dom"/>
</dbReference>
<feature type="domain" description="Metallo-beta-lactamase" evidence="6">
    <location>
        <begin position="115"/>
        <end position="319"/>
    </location>
</feature>
<evidence type="ECO:0000256" key="1">
    <source>
        <dbReference type="ARBA" id="ARBA00009986"/>
    </source>
</evidence>
<evidence type="ECO:0000256" key="3">
    <source>
        <dbReference type="PROSITE-ProRule" id="PRU10007"/>
    </source>
</evidence>
<organism evidence="7 8">
    <name type="scientific">Cichlidogyrus casuarinus</name>
    <dbReference type="NCBI Taxonomy" id="1844966"/>
    <lineage>
        <taxon>Eukaryota</taxon>
        <taxon>Metazoa</taxon>
        <taxon>Spiralia</taxon>
        <taxon>Lophotrochozoa</taxon>
        <taxon>Platyhelminthes</taxon>
        <taxon>Monogenea</taxon>
        <taxon>Monopisthocotylea</taxon>
        <taxon>Dactylogyridea</taxon>
        <taxon>Ancyrocephalidae</taxon>
        <taxon>Cichlidogyrus</taxon>
    </lineage>
</organism>